<dbReference type="InterPro" id="IPR025721">
    <property type="entry name" value="Exosome_cplx_N_dom"/>
</dbReference>
<dbReference type="GO" id="GO:0005737">
    <property type="term" value="C:cytoplasm"/>
    <property type="evidence" value="ECO:0007669"/>
    <property type="project" value="UniProtKB-SubCell"/>
</dbReference>
<dbReference type="Pfam" id="PF14382">
    <property type="entry name" value="ECR1_N"/>
    <property type="match status" value="1"/>
</dbReference>
<dbReference type="InterPro" id="IPR003029">
    <property type="entry name" value="S1_domain"/>
</dbReference>
<comment type="similarity">
    <text evidence="3">Belongs to the CSL4 family.</text>
</comment>
<dbReference type="GO" id="GO:0003723">
    <property type="term" value="F:RNA binding"/>
    <property type="evidence" value="ECO:0007669"/>
    <property type="project" value="InterPro"/>
</dbReference>
<evidence type="ECO:0000313" key="9">
    <source>
        <dbReference type="Proteomes" id="UP000267921"/>
    </source>
</evidence>
<keyword evidence="3" id="KW-0479">Metal-binding</keyword>
<dbReference type="Gene3D" id="2.20.70.10">
    <property type="match status" value="1"/>
</dbReference>
<dbReference type="Gene3D" id="2.40.50.140">
    <property type="entry name" value="Nucleic acid-binding proteins"/>
    <property type="match status" value="1"/>
</dbReference>
<accession>A0A1H2VFT5</accession>
<evidence type="ECO:0000313" key="6">
    <source>
        <dbReference type="EMBL" id="RNI07466.1"/>
    </source>
</evidence>
<dbReference type="InterPro" id="IPR039771">
    <property type="entry name" value="Csl4"/>
</dbReference>
<dbReference type="SMART" id="SM00316">
    <property type="entry name" value="S1"/>
    <property type="match status" value="1"/>
</dbReference>
<dbReference type="GO" id="GO:0000178">
    <property type="term" value="C:exosome (RNase complex)"/>
    <property type="evidence" value="ECO:0007669"/>
    <property type="project" value="UniProtKB-KW"/>
</dbReference>
<dbReference type="EMBL" id="FNMU01000004">
    <property type="protein sequence ID" value="SDW67225.1"/>
    <property type="molecule type" value="Genomic_DNA"/>
</dbReference>
<feature type="binding site" evidence="3">
    <location>
        <position position="222"/>
    </location>
    <ligand>
        <name>Zn(2+)</name>
        <dbReference type="ChEBI" id="CHEBI:29105"/>
    </ligand>
</feature>
<reference evidence="7 8" key="1">
    <citation type="submission" date="2016-10" db="EMBL/GenBank/DDBJ databases">
        <authorList>
            <person name="de Groot N.N."/>
        </authorList>
    </citation>
    <scope>NUCLEOTIDE SEQUENCE [LARGE SCALE GENOMIC DNA]</scope>
    <source>
        <strain evidence="7 8">Z-7982</strain>
    </source>
</reference>
<dbReference type="InterPro" id="IPR019495">
    <property type="entry name" value="EXOSC1_C"/>
</dbReference>
<sequence>MKLRGIIIRIRNKKKATRRKIKGSSKKDEKEENRNPKTKGQQKEKGEAKGKNTENLKKEKPQKHLKEEAEKHIEEQFVLPGDIVGTNEEYEAGEGTYTLRGNIYSTRTGNVEVDRKKRNVSVRATSELPPVIKKDDIVVGNVVNVRDSMALVQIAAIKGHGEREVNNPGIAAIHISNIKEDYVKNIANELALMDVVKAKVIDTDSMRLSIAAKELGVMSAVCGRCGEPLAIEEGKLKCPACGKTEKRKLSADYGTGII</sequence>
<keyword evidence="2 3" id="KW-0271">Exosome</keyword>
<evidence type="ECO:0000256" key="2">
    <source>
        <dbReference type="ARBA" id="ARBA00022835"/>
    </source>
</evidence>
<evidence type="ECO:0000313" key="7">
    <source>
        <dbReference type="EMBL" id="SDW67225.1"/>
    </source>
</evidence>
<organism evidence="7 8">
    <name type="scientific">Methanohalophilus halophilus</name>
    <dbReference type="NCBI Taxonomy" id="2177"/>
    <lineage>
        <taxon>Archaea</taxon>
        <taxon>Methanobacteriati</taxon>
        <taxon>Methanobacteriota</taxon>
        <taxon>Stenosarchaea group</taxon>
        <taxon>Methanomicrobia</taxon>
        <taxon>Methanosarcinales</taxon>
        <taxon>Methanosarcinaceae</taxon>
        <taxon>Methanohalophilus</taxon>
    </lineage>
</organism>
<evidence type="ECO:0000313" key="8">
    <source>
        <dbReference type="Proteomes" id="UP000198669"/>
    </source>
</evidence>
<evidence type="ECO:0000256" key="3">
    <source>
        <dbReference type="HAMAP-Rule" id="MF_00975"/>
    </source>
</evidence>
<evidence type="ECO:0000256" key="1">
    <source>
        <dbReference type="ARBA" id="ARBA00022490"/>
    </source>
</evidence>
<feature type="compositionally biased region" description="Basic and acidic residues" evidence="4">
    <location>
        <begin position="25"/>
        <end position="67"/>
    </location>
</feature>
<dbReference type="Proteomes" id="UP000198669">
    <property type="component" value="Unassembled WGS sequence"/>
</dbReference>
<reference evidence="6 9" key="2">
    <citation type="submission" date="2018-10" db="EMBL/GenBank/DDBJ databases">
        <title>Cultivation of a novel Methanohalophilus strain from Kebrit Deep of the Red Sea and a genomic comparison of members of the genus Methanohalophilus.</title>
        <authorList>
            <person name="Guan Y."/>
            <person name="Ngugi D.K."/>
            <person name="Stingl U."/>
        </authorList>
    </citation>
    <scope>NUCLEOTIDE SEQUENCE [LARGE SCALE GENOMIC DNA]</scope>
    <source>
        <strain evidence="6 9">DSM 3094</strain>
    </source>
</reference>
<dbReference type="InterPro" id="IPR030850">
    <property type="entry name" value="Exosome_Csl4_arc"/>
</dbReference>
<dbReference type="OrthoDB" id="6768at2157"/>
<proteinExistence type="inferred from homology"/>
<evidence type="ECO:0000259" key="5">
    <source>
        <dbReference type="PROSITE" id="PS50126"/>
    </source>
</evidence>
<dbReference type="RefSeq" id="WP_083433030.1">
    <property type="nucleotide sequence ID" value="NZ_CP017921.1"/>
</dbReference>
<dbReference type="PROSITE" id="PS50126">
    <property type="entry name" value="S1"/>
    <property type="match status" value="1"/>
</dbReference>
<feature type="binding site" evidence="3">
    <location>
        <position position="241"/>
    </location>
    <ligand>
        <name>Zn(2+)</name>
        <dbReference type="ChEBI" id="CHEBI:29105"/>
    </ligand>
</feature>
<comment type="subunit">
    <text evidence="3">Component of the archaeal exosome complex. Forms a trimer of Rrp4 and/or Csl4 subunits. The trimer associates with an hexameric ring-like arrangement composed of 3 Rrp41-Rrp42 heterodimers. Interacts with DnaG.</text>
</comment>
<dbReference type="AlphaFoldDB" id="A0A1H2VFT5"/>
<dbReference type="Gene3D" id="2.40.50.100">
    <property type="match status" value="1"/>
</dbReference>
<dbReference type="Proteomes" id="UP000267921">
    <property type="component" value="Unassembled WGS sequence"/>
</dbReference>
<protein>
    <recommendedName>
        <fullName evidence="3">Exosome complex component Csl4</fullName>
    </recommendedName>
</protein>
<dbReference type="Pfam" id="PF10447">
    <property type="entry name" value="EXOSC1"/>
    <property type="match status" value="1"/>
</dbReference>
<dbReference type="PANTHER" id="PTHR12686:SF8">
    <property type="entry name" value="EXOSOME COMPLEX COMPONENT CSL4"/>
    <property type="match status" value="1"/>
</dbReference>
<name>A0A1H2VFT5_9EURY</name>
<feature type="region of interest" description="Disordered" evidence="4">
    <location>
        <begin position="1"/>
        <end position="67"/>
    </location>
</feature>
<dbReference type="GO" id="GO:0006401">
    <property type="term" value="P:RNA catabolic process"/>
    <property type="evidence" value="ECO:0007669"/>
    <property type="project" value="UniProtKB-UniRule"/>
</dbReference>
<gene>
    <name evidence="3" type="primary">csl4</name>
    <name evidence="6" type="ORF">EFE40_09740</name>
    <name evidence="7" type="ORF">SAMN04515625_1375</name>
</gene>
<dbReference type="NCBIfam" id="NF034126">
    <property type="entry name" value="PRK09521.1"/>
    <property type="match status" value="1"/>
</dbReference>
<dbReference type="EMBL" id="RJJG01000008">
    <property type="protein sequence ID" value="RNI07466.1"/>
    <property type="molecule type" value="Genomic_DNA"/>
</dbReference>
<comment type="subcellular location">
    <subcellularLocation>
        <location evidence="3">Cytoplasm</location>
    </subcellularLocation>
</comment>
<evidence type="ECO:0000256" key="4">
    <source>
        <dbReference type="SAM" id="MobiDB-lite"/>
    </source>
</evidence>
<dbReference type="GeneID" id="30583095"/>
<dbReference type="SUPFAM" id="SSF110324">
    <property type="entry name" value="Ribosomal L27 protein-like"/>
    <property type="match status" value="1"/>
</dbReference>
<keyword evidence="3" id="KW-0862">Zinc</keyword>
<dbReference type="SUPFAM" id="SSF50249">
    <property type="entry name" value="Nucleic acid-binding proteins"/>
    <property type="match status" value="1"/>
</dbReference>
<dbReference type="HAMAP" id="MF_00975">
    <property type="entry name" value="Exosome_Csl4"/>
    <property type="match status" value="1"/>
</dbReference>
<dbReference type="GO" id="GO:0008270">
    <property type="term" value="F:zinc ion binding"/>
    <property type="evidence" value="ECO:0007669"/>
    <property type="project" value="UniProtKB-UniRule"/>
</dbReference>
<comment type="function">
    <text evidence="3">Non-catalytic component of the exosome, which is a complex involved in RNA degradation. Increases the RNA binding and the efficiency of RNA degradation. Helpful for the interaction of the exosome with A-poor RNAs.</text>
</comment>
<dbReference type="PANTHER" id="PTHR12686">
    <property type="entry name" value="3'-5' EXORIBONUCLEASE CSL4-RELATED"/>
    <property type="match status" value="1"/>
</dbReference>
<feature type="binding site" evidence="3">
    <location>
        <position position="238"/>
    </location>
    <ligand>
        <name>Zn(2+)</name>
        <dbReference type="ChEBI" id="CHEBI:29105"/>
    </ligand>
</feature>
<feature type="domain" description="S1 motif" evidence="5">
    <location>
        <begin position="135"/>
        <end position="213"/>
    </location>
</feature>
<feature type="binding site" evidence="3">
    <location>
        <position position="225"/>
    </location>
    <ligand>
        <name>Zn(2+)</name>
        <dbReference type="ChEBI" id="CHEBI:29105"/>
    </ligand>
</feature>
<dbReference type="GO" id="GO:0006396">
    <property type="term" value="P:RNA processing"/>
    <property type="evidence" value="ECO:0007669"/>
    <property type="project" value="InterPro"/>
</dbReference>
<dbReference type="InterPro" id="IPR012340">
    <property type="entry name" value="NA-bd_OB-fold"/>
</dbReference>
<feature type="compositionally biased region" description="Basic residues" evidence="4">
    <location>
        <begin position="10"/>
        <end position="24"/>
    </location>
</feature>
<keyword evidence="1 3" id="KW-0963">Cytoplasm</keyword>